<dbReference type="Proteomes" id="UP000250275">
    <property type="component" value="Unassembled WGS sequence"/>
</dbReference>
<accession>A0A310SSJ7</accession>
<keyword evidence="2" id="KW-1185">Reference proteome</keyword>
<organism evidence="1 2">
    <name type="scientific">Eufriesea mexicana</name>
    <dbReference type="NCBI Taxonomy" id="516756"/>
    <lineage>
        <taxon>Eukaryota</taxon>
        <taxon>Metazoa</taxon>
        <taxon>Ecdysozoa</taxon>
        <taxon>Arthropoda</taxon>
        <taxon>Hexapoda</taxon>
        <taxon>Insecta</taxon>
        <taxon>Pterygota</taxon>
        <taxon>Neoptera</taxon>
        <taxon>Endopterygota</taxon>
        <taxon>Hymenoptera</taxon>
        <taxon>Apocrita</taxon>
        <taxon>Aculeata</taxon>
        <taxon>Apoidea</taxon>
        <taxon>Anthophila</taxon>
        <taxon>Apidae</taxon>
        <taxon>Eufriesea</taxon>
    </lineage>
</organism>
<protein>
    <submittedName>
        <fullName evidence="1">Uncharacterized protein</fullName>
    </submittedName>
</protein>
<dbReference type="EMBL" id="KQ760551">
    <property type="protein sequence ID" value="OAD59846.1"/>
    <property type="molecule type" value="Genomic_DNA"/>
</dbReference>
<proteinExistence type="predicted"/>
<dbReference type="AlphaFoldDB" id="A0A310SSJ7"/>
<evidence type="ECO:0000313" key="2">
    <source>
        <dbReference type="Proteomes" id="UP000250275"/>
    </source>
</evidence>
<gene>
    <name evidence="1" type="ORF">WN48_07966</name>
</gene>
<sequence length="452" mass="51920">MDCQQNVSHVFECGKQNLRRKLEVSIDERIKMDIIFENLQWSSCHNLKNLLSVNLITGDSGEVMLKENEVIALKNKEEIFVGKMDNNGLYTSRKEQEACREAQKIGKSMYREDERVVHEKNKNAQVKHEQQLLKIIKSIVIVVNSQDQQPRDRKIRKNYGKSSNRYEYERQAFMEGKPIRVWRSKGCLYQTINNRTDKSSDENSIDIEYHEQTSNLIGHWTLLSDKDPINVELDLNSCLFTAIAIQIGIGTNHLRANTIDFLMNNTEYLIDQIDKLIFSNNNSNKTSLMIGGARYIGTSPRAAGIILDNSQNVLCHACSEYGHPRGHAFCRDATNPMDNVQNYSRITKSRKSGFLSRVDQNNIAHLALSHEKAQRAMAKLNNGTISQSILFSRRDLRNNDHVLPKMIIYYNGEICSGQLDIIRVTLVLRHHLGEYNNPEADVFVHTFYPRSS</sequence>
<dbReference type="OrthoDB" id="7553586at2759"/>
<evidence type="ECO:0000313" key="1">
    <source>
        <dbReference type="EMBL" id="OAD59846.1"/>
    </source>
</evidence>
<name>A0A310SSJ7_9HYME</name>
<reference evidence="1 2" key="1">
    <citation type="submission" date="2015-07" db="EMBL/GenBank/DDBJ databases">
        <title>The genome of Eufriesea mexicana.</title>
        <authorList>
            <person name="Pan H."/>
            <person name="Kapheim K."/>
        </authorList>
    </citation>
    <scope>NUCLEOTIDE SEQUENCE [LARGE SCALE GENOMIC DNA]</scope>
    <source>
        <strain evidence="1">0111107269</strain>
        <tissue evidence="1">Whole body</tissue>
    </source>
</reference>